<reference evidence="9 10" key="1">
    <citation type="journal article" date="2014" name="PLoS ONE">
        <title>The first complete genome sequence of the class fimbriimonadia in the phylum armatimonadetes.</title>
        <authorList>
            <person name="Hu Z.Y."/>
            <person name="Wang Y.Z."/>
            <person name="Im W.T."/>
            <person name="Wang S.Y."/>
            <person name="Zhao G.P."/>
            <person name="Zheng H.J."/>
            <person name="Quan Z.X."/>
        </authorList>
    </citation>
    <scope>NUCLEOTIDE SEQUENCE [LARGE SCALE GENOMIC DNA]</scope>
    <source>
        <strain evidence="9">Gsoil 348</strain>
    </source>
</reference>
<sequence>MIAPVALGLLIFTIGPMLTSLALSFTDYDVVSAPRYVGSANYKYLLTADPSFWVSVKVTAIYAVASVPLGLFTALAVAMLLNMDVPFRGAFRTLYYLPTLLPATASGVLWAWIFHPTDGALNRLLAGVGVHGPAWTQSPSWALPALVIMSVWSYGGAMVVFLAGLQGTSKTLLEAAALDGAGAWRRFRVVTWPALTPVVFFNVTMSLIGAMKTFDQAFAFGQSGPGIGGPARATLFYVLNLYTKAFEHFHMGLASAMAWILFAVIGLLTALNFRLSKRWVHEEAA</sequence>
<proteinExistence type="inferred from homology"/>
<dbReference type="InterPro" id="IPR035906">
    <property type="entry name" value="MetI-like_sf"/>
</dbReference>
<keyword evidence="4 7" id="KW-0812">Transmembrane</keyword>
<dbReference type="CDD" id="cd06261">
    <property type="entry name" value="TM_PBP2"/>
    <property type="match status" value="1"/>
</dbReference>
<feature type="transmembrane region" description="Helical" evidence="7">
    <location>
        <begin position="141"/>
        <end position="165"/>
    </location>
</feature>
<dbReference type="PANTHER" id="PTHR30193">
    <property type="entry name" value="ABC TRANSPORTER PERMEASE PROTEIN"/>
    <property type="match status" value="1"/>
</dbReference>
<dbReference type="KEGG" id="fgi:OP10G_4564"/>
<name>A0A068NX44_FIMGI</name>
<keyword evidence="6 7" id="KW-0472">Membrane</keyword>
<dbReference type="AlphaFoldDB" id="A0A068NX44"/>
<evidence type="ECO:0000256" key="5">
    <source>
        <dbReference type="ARBA" id="ARBA00022989"/>
    </source>
</evidence>
<dbReference type="SUPFAM" id="SSF161098">
    <property type="entry name" value="MetI-like"/>
    <property type="match status" value="1"/>
</dbReference>
<accession>A0A068NX44</accession>
<feature type="transmembrane region" description="Helical" evidence="7">
    <location>
        <begin position="249"/>
        <end position="271"/>
    </location>
</feature>
<gene>
    <name evidence="9" type="ORF">OP10G_4564</name>
</gene>
<dbReference type="PROSITE" id="PS50928">
    <property type="entry name" value="ABC_TM1"/>
    <property type="match status" value="1"/>
</dbReference>
<comment type="similarity">
    <text evidence="7">Belongs to the binding-protein-dependent transport system permease family.</text>
</comment>
<organism evidence="9 10">
    <name type="scientific">Fimbriimonas ginsengisoli Gsoil 348</name>
    <dbReference type="NCBI Taxonomy" id="661478"/>
    <lineage>
        <taxon>Bacteria</taxon>
        <taxon>Bacillati</taxon>
        <taxon>Armatimonadota</taxon>
        <taxon>Fimbriimonadia</taxon>
        <taxon>Fimbriimonadales</taxon>
        <taxon>Fimbriimonadaceae</taxon>
        <taxon>Fimbriimonas</taxon>
    </lineage>
</organism>
<dbReference type="eggNOG" id="COG1175">
    <property type="taxonomic scope" value="Bacteria"/>
</dbReference>
<dbReference type="GO" id="GO:0005886">
    <property type="term" value="C:plasma membrane"/>
    <property type="evidence" value="ECO:0007669"/>
    <property type="project" value="UniProtKB-SubCell"/>
</dbReference>
<dbReference type="InterPro" id="IPR051393">
    <property type="entry name" value="ABC_transporter_permease"/>
</dbReference>
<dbReference type="PANTHER" id="PTHR30193:SF1">
    <property type="entry name" value="ABC TRANSPORTER PERMEASE PROTEIN YESP-RELATED"/>
    <property type="match status" value="1"/>
</dbReference>
<dbReference type="Gene3D" id="1.10.3720.10">
    <property type="entry name" value="MetI-like"/>
    <property type="match status" value="1"/>
</dbReference>
<dbReference type="Pfam" id="PF00528">
    <property type="entry name" value="BPD_transp_1"/>
    <property type="match status" value="1"/>
</dbReference>
<dbReference type="OrthoDB" id="34224at2"/>
<dbReference type="Proteomes" id="UP000027982">
    <property type="component" value="Chromosome"/>
</dbReference>
<evidence type="ECO:0000313" key="10">
    <source>
        <dbReference type="Proteomes" id="UP000027982"/>
    </source>
</evidence>
<dbReference type="HOGENOM" id="CLU_016047_0_2_0"/>
<evidence type="ECO:0000259" key="8">
    <source>
        <dbReference type="PROSITE" id="PS50928"/>
    </source>
</evidence>
<feature type="transmembrane region" description="Helical" evidence="7">
    <location>
        <begin position="189"/>
        <end position="211"/>
    </location>
</feature>
<keyword evidence="5 7" id="KW-1133">Transmembrane helix</keyword>
<evidence type="ECO:0000256" key="3">
    <source>
        <dbReference type="ARBA" id="ARBA00022475"/>
    </source>
</evidence>
<feature type="domain" description="ABC transmembrane type-1" evidence="8">
    <location>
        <begin position="52"/>
        <end position="272"/>
    </location>
</feature>
<evidence type="ECO:0000256" key="2">
    <source>
        <dbReference type="ARBA" id="ARBA00022448"/>
    </source>
</evidence>
<evidence type="ECO:0000313" key="9">
    <source>
        <dbReference type="EMBL" id="AIE87932.1"/>
    </source>
</evidence>
<evidence type="ECO:0000256" key="7">
    <source>
        <dbReference type="RuleBase" id="RU363032"/>
    </source>
</evidence>
<keyword evidence="10" id="KW-1185">Reference proteome</keyword>
<evidence type="ECO:0000256" key="6">
    <source>
        <dbReference type="ARBA" id="ARBA00023136"/>
    </source>
</evidence>
<feature type="transmembrane region" description="Helical" evidence="7">
    <location>
        <begin position="60"/>
        <end position="81"/>
    </location>
</feature>
<dbReference type="SUPFAM" id="SSF160964">
    <property type="entry name" value="MalF N-terminal region-like"/>
    <property type="match status" value="1"/>
</dbReference>
<dbReference type="InterPro" id="IPR000515">
    <property type="entry name" value="MetI-like"/>
</dbReference>
<feature type="transmembrane region" description="Helical" evidence="7">
    <location>
        <begin position="93"/>
        <end position="113"/>
    </location>
</feature>
<keyword evidence="3" id="KW-1003">Cell membrane</keyword>
<evidence type="ECO:0000256" key="4">
    <source>
        <dbReference type="ARBA" id="ARBA00022692"/>
    </source>
</evidence>
<dbReference type="EMBL" id="CP007139">
    <property type="protein sequence ID" value="AIE87932.1"/>
    <property type="molecule type" value="Genomic_DNA"/>
</dbReference>
<protein>
    <submittedName>
        <fullName evidence="9">Putative transport system permease ABC transporter protein</fullName>
    </submittedName>
</protein>
<dbReference type="GO" id="GO:0055085">
    <property type="term" value="P:transmembrane transport"/>
    <property type="evidence" value="ECO:0007669"/>
    <property type="project" value="InterPro"/>
</dbReference>
<evidence type="ECO:0000256" key="1">
    <source>
        <dbReference type="ARBA" id="ARBA00004651"/>
    </source>
</evidence>
<keyword evidence="2 7" id="KW-0813">Transport</keyword>
<dbReference type="STRING" id="661478.OP10G_4564"/>
<comment type="subcellular location">
    <subcellularLocation>
        <location evidence="1 7">Cell membrane</location>
        <topology evidence="1 7">Multi-pass membrane protein</topology>
    </subcellularLocation>
</comment>